<evidence type="ECO:0000256" key="9">
    <source>
        <dbReference type="SAM" id="Phobius"/>
    </source>
</evidence>
<accession>A0A8T1NNF5</accession>
<evidence type="ECO:0000256" key="8">
    <source>
        <dbReference type="ARBA" id="ARBA00023315"/>
    </source>
</evidence>
<dbReference type="InterPro" id="IPR032805">
    <property type="entry name" value="Wax_synthase_dom"/>
</dbReference>
<dbReference type="PIRSF" id="PIRSF037006">
    <property type="entry name" value="Wax_synthase"/>
    <property type="match status" value="1"/>
</dbReference>
<dbReference type="InterPro" id="IPR044851">
    <property type="entry name" value="Wax_synthase"/>
</dbReference>
<feature type="transmembrane region" description="Helical" evidence="9">
    <location>
        <begin position="293"/>
        <end position="313"/>
    </location>
</feature>
<feature type="transmembrane region" description="Helical" evidence="9">
    <location>
        <begin position="183"/>
        <end position="209"/>
    </location>
</feature>
<feature type="transmembrane region" description="Helical" evidence="9">
    <location>
        <begin position="262"/>
        <end position="287"/>
    </location>
</feature>
<feature type="domain" description="Wax synthase" evidence="10">
    <location>
        <begin position="214"/>
        <end position="301"/>
    </location>
</feature>
<keyword evidence="7 9" id="KW-0472">Membrane</keyword>
<keyword evidence="5 9" id="KW-1133">Transmembrane helix</keyword>
<dbReference type="AlphaFoldDB" id="A0A8T1NNF5"/>
<feature type="transmembrane region" description="Helical" evidence="9">
    <location>
        <begin position="12"/>
        <end position="29"/>
    </location>
</feature>
<feature type="transmembrane region" description="Helical" evidence="9">
    <location>
        <begin position="153"/>
        <end position="171"/>
    </location>
</feature>
<dbReference type="GO" id="GO:0008374">
    <property type="term" value="F:O-acyltransferase activity"/>
    <property type="evidence" value="ECO:0007669"/>
    <property type="project" value="InterPro"/>
</dbReference>
<dbReference type="Pfam" id="PF13813">
    <property type="entry name" value="MBOAT_2"/>
    <property type="match status" value="1"/>
</dbReference>
<evidence type="ECO:0000256" key="7">
    <source>
        <dbReference type="ARBA" id="ARBA00023136"/>
    </source>
</evidence>
<keyword evidence="8" id="KW-0012">Acyltransferase</keyword>
<keyword evidence="3" id="KW-0808">Transferase</keyword>
<proteinExistence type="inferred from homology"/>
<evidence type="ECO:0000256" key="3">
    <source>
        <dbReference type="ARBA" id="ARBA00022679"/>
    </source>
</evidence>
<evidence type="ECO:0000256" key="4">
    <source>
        <dbReference type="ARBA" id="ARBA00022692"/>
    </source>
</evidence>
<evidence type="ECO:0000256" key="5">
    <source>
        <dbReference type="ARBA" id="ARBA00022989"/>
    </source>
</evidence>
<comment type="caution">
    <text evidence="11">The sequence shown here is derived from an EMBL/GenBank/DDBJ whole genome shotgun (WGS) entry which is preliminary data.</text>
</comment>
<gene>
    <name evidence="11" type="ORF">CIPAW_13G008600</name>
</gene>
<evidence type="ECO:0000313" key="12">
    <source>
        <dbReference type="Proteomes" id="UP000811609"/>
    </source>
</evidence>
<reference evidence="11" key="1">
    <citation type="submission" date="2020-12" db="EMBL/GenBank/DDBJ databases">
        <title>WGS assembly of Carya illinoinensis cv. Pawnee.</title>
        <authorList>
            <person name="Platts A."/>
            <person name="Shu S."/>
            <person name="Wright S."/>
            <person name="Barry K."/>
            <person name="Edger P."/>
            <person name="Pires J.C."/>
            <person name="Schmutz J."/>
        </authorList>
    </citation>
    <scope>NUCLEOTIDE SEQUENCE</scope>
    <source>
        <tissue evidence="11">Leaf</tissue>
    </source>
</reference>
<feature type="transmembrane region" description="Helical" evidence="9">
    <location>
        <begin position="325"/>
        <end position="345"/>
    </location>
</feature>
<comment type="subcellular location">
    <subcellularLocation>
        <location evidence="1">Membrane</location>
        <topology evidence="1">Multi-pass membrane protein</topology>
    </subcellularLocation>
</comment>
<dbReference type="Proteomes" id="UP000811609">
    <property type="component" value="Chromosome 13"/>
</dbReference>
<evidence type="ECO:0000313" key="11">
    <source>
        <dbReference type="EMBL" id="KAG6630310.1"/>
    </source>
</evidence>
<name>A0A8T1NNF5_CARIL</name>
<organism evidence="11 12">
    <name type="scientific">Carya illinoinensis</name>
    <name type="common">Pecan</name>
    <dbReference type="NCBI Taxonomy" id="32201"/>
    <lineage>
        <taxon>Eukaryota</taxon>
        <taxon>Viridiplantae</taxon>
        <taxon>Streptophyta</taxon>
        <taxon>Embryophyta</taxon>
        <taxon>Tracheophyta</taxon>
        <taxon>Spermatophyta</taxon>
        <taxon>Magnoliopsida</taxon>
        <taxon>eudicotyledons</taxon>
        <taxon>Gunneridae</taxon>
        <taxon>Pentapetalae</taxon>
        <taxon>rosids</taxon>
        <taxon>fabids</taxon>
        <taxon>Fagales</taxon>
        <taxon>Juglandaceae</taxon>
        <taxon>Carya</taxon>
    </lineage>
</organism>
<dbReference type="InterPro" id="IPR017088">
    <property type="entry name" value="Wax_synthase_Magnoliopsida"/>
</dbReference>
<sequence>MEGEINNFIKVWFSVFVSLSYCYAVSKVVSKGPTRLLCVLPIVCFFIFLPLNLHSIHLGGTTAFFIGWLANFKLLLFAFGKGPLCSDSSISLGRFVVVGCFPIQQNIPSKPLMEKPKNSTPNKTNPSPTLMSHLNGHNKEHPISNKSTVGQRFPVRYAVMGLLLAFLIRVYDYSEHIHPKVILLLYCLHIYLFLEVILAMVAALARALLGVELEPQFNQPYLTSSLQDFWGRRWNLMATNILRITVYDPTLHATTRFIGHKYLANIPAVFATFVVSGLMHELVFYYLGRLRPTWEITLFFIIHGCCLTVEILLKKCFSGRWRMPQLISGPLTIGFVIVTSFWLFFPQFLRFKADERAFREYAALGEFLNNVTSRIRPPSFQK</sequence>
<dbReference type="PANTHER" id="PTHR31595">
    <property type="entry name" value="LONG-CHAIN-ALCOHOL O-FATTY-ACYLTRANSFERASE 3-RELATED"/>
    <property type="match status" value="1"/>
</dbReference>
<evidence type="ECO:0000256" key="6">
    <source>
        <dbReference type="ARBA" id="ARBA00023098"/>
    </source>
</evidence>
<keyword evidence="4 9" id="KW-0812">Transmembrane</keyword>
<evidence type="ECO:0000256" key="2">
    <source>
        <dbReference type="ARBA" id="ARBA00007282"/>
    </source>
</evidence>
<dbReference type="GO" id="GO:0006629">
    <property type="term" value="P:lipid metabolic process"/>
    <property type="evidence" value="ECO:0007669"/>
    <property type="project" value="UniProtKB-KW"/>
</dbReference>
<protein>
    <recommendedName>
        <fullName evidence="10">Wax synthase domain-containing protein</fullName>
    </recommendedName>
</protein>
<keyword evidence="6" id="KW-0443">Lipid metabolism</keyword>
<evidence type="ECO:0000259" key="10">
    <source>
        <dbReference type="Pfam" id="PF13813"/>
    </source>
</evidence>
<evidence type="ECO:0000256" key="1">
    <source>
        <dbReference type="ARBA" id="ARBA00004141"/>
    </source>
</evidence>
<dbReference type="GO" id="GO:0016020">
    <property type="term" value="C:membrane"/>
    <property type="evidence" value="ECO:0007669"/>
    <property type="project" value="UniProtKB-SubCell"/>
</dbReference>
<feature type="transmembrane region" description="Helical" evidence="9">
    <location>
        <begin position="36"/>
        <end position="56"/>
    </location>
</feature>
<dbReference type="PANTHER" id="PTHR31595:SF46">
    <property type="entry name" value="ACYL-COA--STEROL O-ACYLTRANSFERASE 1"/>
    <property type="match status" value="1"/>
</dbReference>
<comment type="similarity">
    <text evidence="2">Belongs to the wax synthase family.</text>
</comment>
<feature type="transmembrane region" description="Helical" evidence="9">
    <location>
        <begin position="62"/>
        <end position="80"/>
    </location>
</feature>
<keyword evidence="12" id="KW-1185">Reference proteome</keyword>
<dbReference type="EMBL" id="CM031821">
    <property type="protein sequence ID" value="KAG6630310.1"/>
    <property type="molecule type" value="Genomic_DNA"/>
</dbReference>